<dbReference type="InterPro" id="IPR001387">
    <property type="entry name" value="Cro/C1-type_HTH"/>
</dbReference>
<keyword evidence="3" id="KW-1185">Reference proteome</keyword>
<evidence type="ECO:0000313" key="2">
    <source>
        <dbReference type="EMBL" id="TWJ15248.1"/>
    </source>
</evidence>
<dbReference type="Proteomes" id="UP000321617">
    <property type="component" value="Unassembled WGS sequence"/>
</dbReference>
<evidence type="ECO:0000313" key="3">
    <source>
        <dbReference type="Proteomes" id="UP000321617"/>
    </source>
</evidence>
<dbReference type="InterPro" id="IPR043917">
    <property type="entry name" value="DUF5753"/>
</dbReference>
<dbReference type="EMBL" id="VLLL01000005">
    <property type="protein sequence ID" value="TWJ15248.1"/>
    <property type="molecule type" value="Genomic_DNA"/>
</dbReference>
<name>A0A562VBL0_9ACTN</name>
<sequence length="274" mass="30853">MTTGSPTIARRVLGTSLRNHRESRRITRTTAGAAIGYAHQTIQRIEEGTQATREHQVRGLCQLYGVPEDEIAELCRYAKEGAKRGWWESYKEGMPPEFRAFAETEAEIAAMHTVELEHVPGIIQTDGYLRAAQTAALPFPEEKLRAVRRLRQLRQERLFRRDPLPELHIVLGQSALLYLRRLGDVGDEQLRRIRDVAALPTADVRVAVELHPAMACSFTILTPGPPLPGAPFVFIDAVHGGRYEEGRDVVSLYERTFAAAHEMAIPVEEYIHGW</sequence>
<dbReference type="OrthoDB" id="3462393at2"/>
<dbReference type="CDD" id="cd00093">
    <property type="entry name" value="HTH_XRE"/>
    <property type="match status" value="1"/>
</dbReference>
<feature type="domain" description="HTH cro/C1-type" evidence="1">
    <location>
        <begin position="17"/>
        <end position="71"/>
    </location>
</feature>
<dbReference type="Pfam" id="PF19054">
    <property type="entry name" value="DUF5753"/>
    <property type="match status" value="1"/>
</dbReference>
<organism evidence="2 3">
    <name type="scientific">Stackebrandtia albiflava</name>
    <dbReference type="NCBI Taxonomy" id="406432"/>
    <lineage>
        <taxon>Bacteria</taxon>
        <taxon>Bacillati</taxon>
        <taxon>Actinomycetota</taxon>
        <taxon>Actinomycetes</taxon>
        <taxon>Glycomycetales</taxon>
        <taxon>Glycomycetaceae</taxon>
        <taxon>Stackebrandtia</taxon>
    </lineage>
</organism>
<dbReference type="SUPFAM" id="SSF47413">
    <property type="entry name" value="lambda repressor-like DNA-binding domains"/>
    <property type="match status" value="1"/>
</dbReference>
<comment type="caution">
    <text evidence="2">The sequence shown here is derived from an EMBL/GenBank/DDBJ whole genome shotgun (WGS) entry which is preliminary data.</text>
</comment>
<gene>
    <name evidence="2" type="ORF">LX16_0948</name>
</gene>
<accession>A0A562VBL0</accession>
<dbReference type="GO" id="GO:0003677">
    <property type="term" value="F:DNA binding"/>
    <property type="evidence" value="ECO:0007669"/>
    <property type="project" value="InterPro"/>
</dbReference>
<dbReference type="Gene3D" id="1.10.260.40">
    <property type="entry name" value="lambda repressor-like DNA-binding domains"/>
    <property type="match status" value="1"/>
</dbReference>
<dbReference type="AlphaFoldDB" id="A0A562VBL0"/>
<reference evidence="2 3" key="1">
    <citation type="journal article" date="2013" name="Stand. Genomic Sci.">
        <title>Genomic Encyclopedia of Type Strains, Phase I: The one thousand microbial genomes (KMG-I) project.</title>
        <authorList>
            <person name="Kyrpides N.C."/>
            <person name="Woyke T."/>
            <person name="Eisen J.A."/>
            <person name="Garrity G."/>
            <person name="Lilburn T.G."/>
            <person name="Beck B.J."/>
            <person name="Whitman W.B."/>
            <person name="Hugenholtz P."/>
            <person name="Klenk H.P."/>
        </authorList>
    </citation>
    <scope>NUCLEOTIDE SEQUENCE [LARGE SCALE GENOMIC DNA]</scope>
    <source>
        <strain evidence="2 3">DSM 45044</strain>
    </source>
</reference>
<dbReference type="InterPro" id="IPR010982">
    <property type="entry name" value="Lambda_DNA-bd_dom_sf"/>
</dbReference>
<evidence type="ECO:0000259" key="1">
    <source>
        <dbReference type="PROSITE" id="PS50943"/>
    </source>
</evidence>
<dbReference type="RefSeq" id="WP_158645478.1">
    <property type="nucleotide sequence ID" value="NZ_BAABIJ010000001.1"/>
</dbReference>
<protein>
    <submittedName>
        <fullName evidence="2">Helix-turn-helix protein</fullName>
    </submittedName>
</protein>
<dbReference type="SMART" id="SM00530">
    <property type="entry name" value="HTH_XRE"/>
    <property type="match status" value="1"/>
</dbReference>
<dbReference type="Pfam" id="PF13560">
    <property type="entry name" value="HTH_31"/>
    <property type="match status" value="1"/>
</dbReference>
<dbReference type="PROSITE" id="PS50943">
    <property type="entry name" value="HTH_CROC1"/>
    <property type="match status" value="1"/>
</dbReference>
<proteinExistence type="predicted"/>